<organism evidence="2 3">
    <name type="scientific">Sphingomonas panacis</name>
    <dbReference type="NCBI Taxonomy" id="1560345"/>
    <lineage>
        <taxon>Bacteria</taxon>
        <taxon>Pseudomonadati</taxon>
        <taxon>Pseudomonadota</taxon>
        <taxon>Alphaproteobacteria</taxon>
        <taxon>Sphingomonadales</taxon>
        <taxon>Sphingomonadaceae</taxon>
        <taxon>Sphingomonas</taxon>
    </lineage>
</organism>
<dbReference type="KEGG" id="span:AWL63_11405"/>
<keyword evidence="3" id="KW-1185">Reference proteome</keyword>
<evidence type="ECO:0000313" key="3">
    <source>
        <dbReference type="Proteomes" id="UP000094256"/>
    </source>
</evidence>
<proteinExistence type="predicted"/>
<accession>A0A1B3ZAN6</accession>
<reference evidence="2 3" key="1">
    <citation type="submission" date="2016-01" db="EMBL/GenBank/DDBJ databases">
        <title>Complete genome and mega plasmid sequence of Sphingomonas panacis DCY99 elicits systemic resistance in rice to Xanthomonas oryzae.</title>
        <authorList>
            <person name="Kim Y.J."/>
            <person name="Yang D.C."/>
            <person name="Sing P."/>
        </authorList>
    </citation>
    <scope>NUCLEOTIDE SEQUENCE [LARGE SCALE GENOMIC DNA]</scope>
    <source>
        <strain evidence="2 3">DCY99</strain>
    </source>
</reference>
<name>A0A1B3ZAN6_9SPHN</name>
<dbReference type="RefSeq" id="WP_069205040.1">
    <property type="nucleotide sequence ID" value="NZ_CP014168.1"/>
</dbReference>
<feature type="transmembrane region" description="Helical" evidence="1">
    <location>
        <begin position="59"/>
        <end position="79"/>
    </location>
</feature>
<keyword evidence="1" id="KW-0812">Transmembrane</keyword>
<evidence type="ECO:0000313" key="2">
    <source>
        <dbReference type="EMBL" id="AOH84485.1"/>
    </source>
</evidence>
<feature type="transmembrane region" description="Helical" evidence="1">
    <location>
        <begin position="99"/>
        <end position="119"/>
    </location>
</feature>
<sequence length="180" mass="20192">MASQHNPLARMFPGRHRQALDPEERNVLDKIESKLPIARDAADVADERSTYGQRLADKVAAVGGSWSFIIVFAIILLGWMLLNSNILTHWGLAFDPYPFIFLNLMLSTVAAIQAPVIMMSQNRQSQKDRLAASLDYEVNLRTELEILRLHEKIDMAIAERLDRIEARLGLAAQNDGQPSA</sequence>
<dbReference type="EMBL" id="CP014168">
    <property type="protein sequence ID" value="AOH84485.1"/>
    <property type="molecule type" value="Genomic_DNA"/>
</dbReference>
<dbReference type="PANTHER" id="PTHR41386:SF1">
    <property type="entry name" value="MEMBRANE PROTEIN"/>
    <property type="match status" value="1"/>
</dbReference>
<evidence type="ECO:0000256" key="1">
    <source>
        <dbReference type="SAM" id="Phobius"/>
    </source>
</evidence>
<keyword evidence="1" id="KW-0472">Membrane</keyword>
<dbReference type="STRING" id="1560345.AWL63_11405"/>
<evidence type="ECO:0008006" key="4">
    <source>
        <dbReference type="Google" id="ProtNLM"/>
    </source>
</evidence>
<dbReference type="Proteomes" id="UP000094256">
    <property type="component" value="Chromosome"/>
</dbReference>
<dbReference type="PANTHER" id="PTHR41386">
    <property type="entry name" value="INTEGRAL MEMBRANE PROTEIN-RELATED"/>
    <property type="match status" value="1"/>
</dbReference>
<dbReference type="InterPro" id="IPR010406">
    <property type="entry name" value="DUF1003"/>
</dbReference>
<dbReference type="OrthoDB" id="9795736at2"/>
<keyword evidence="1" id="KW-1133">Transmembrane helix</keyword>
<dbReference type="Pfam" id="PF06210">
    <property type="entry name" value="DUF1003"/>
    <property type="match status" value="1"/>
</dbReference>
<gene>
    <name evidence="2" type="ORF">AWL63_11405</name>
</gene>
<protein>
    <recommendedName>
        <fullName evidence="4">Cyclic nucleotide-binding protein</fullName>
    </recommendedName>
</protein>
<dbReference type="AlphaFoldDB" id="A0A1B3ZAN6"/>